<dbReference type="Proteomes" id="UP001295794">
    <property type="component" value="Unassembled WGS sequence"/>
</dbReference>
<reference evidence="1" key="1">
    <citation type="submission" date="2023-11" db="EMBL/GenBank/DDBJ databases">
        <authorList>
            <person name="De Vega J J."/>
            <person name="De Vega J J."/>
        </authorList>
    </citation>
    <scope>NUCLEOTIDE SEQUENCE</scope>
</reference>
<sequence length="109" mass="12285">HFGNAASLQKVANWAGVGKGTVTLVTRRVLTAILRPDFMSETVRLPTPVEKEKAKAWVEAHSCRAWRNGWCMVDGTLVPLADRPYFYGESYFDRKSNYSLNIQIISLPN</sequence>
<organism evidence="1 2">
    <name type="scientific">Mycena citricolor</name>
    <dbReference type="NCBI Taxonomy" id="2018698"/>
    <lineage>
        <taxon>Eukaryota</taxon>
        <taxon>Fungi</taxon>
        <taxon>Dikarya</taxon>
        <taxon>Basidiomycota</taxon>
        <taxon>Agaricomycotina</taxon>
        <taxon>Agaricomycetes</taxon>
        <taxon>Agaricomycetidae</taxon>
        <taxon>Agaricales</taxon>
        <taxon>Marasmiineae</taxon>
        <taxon>Mycenaceae</taxon>
        <taxon>Mycena</taxon>
    </lineage>
</organism>
<name>A0AAD2Q1G6_9AGAR</name>
<dbReference type="EMBL" id="CAVNYO010000045">
    <property type="protein sequence ID" value="CAK5263862.1"/>
    <property type="molecule type" value="Genomic_DNA"/>
</dbReference>
<feature type="non-terminal residue" evidence="1">
    <location>
        <position position="1"/>
    </location>
</feature>
<proteinExistence type="predicted"/>
<protein>
    <submittedName>
        <fullName evidence="1">Uncharacterized protein</fullName>
    </submittedName>
</protein>
<gene>
    <name evidence="1" type="ORF">MYCIT1_LOCUS3570</name>
</gene>
<comment type="caution">
    <text evidence="1">The sequence shown here is derived from an EMBL/GenBank/DDBJ whole genome shotgun (WGS) entry which is preliminary data.</text>
</comment>
<accession>A0AAD2Q1G6</accession>
<dbReference type="AlphaFoldDB" id="A0AAD2Q1G6"/>
<evidence type="ECO:0000313" key="1">
    <source>
        <dbReference type="EMBL" id="CAK5263862.1"/>
    </source>
</evidence>
<feature type="non-terminal residue" evidence="1">
    <location>
        <position position="109"/>
    </location>
</feature>
<keyword evidence="2" id="KW-1185">Reference proteome</keyword>
<evidence type="ECO:0000313" key="2">
    <source>
        <dbReference type="Proteomes" id="UP001295794"/>
    </source>
</evidence>